<comment type="caution">
    <text evidence="1">The sequence shown here is derived from an EMBL/GenBank/DDBJ whole genome shotgun (WGS) entry which is preliminary data.</text>
</comment>
<reference evidence="1" key="1">
    <citation type="submission" date="2021-01" db="EMBL/GenBank/DDBJ databases">
        <title>A chromosome-scale assembly of European eel, Anguilla anguilla.</title>
        <authorList>
            <person name="Henkel C."/>
            <person name="Jong-Raadsen S.A."/>
            <person name="Dufour S."/>
            <person name="Weltzien F.-A."/>
            <person name="Palstra A.P."/>
            <person name="Pelster B."/>
            <person name="Spaink H.P."/>
            <person name="Van Den Thillart G.E."/>
            <person name="Jansen H."/>
            <person name="Zahm M."/>
            <person name="Klopp C."/>
            <person name="Cedric C."/>
            <person name="Louis A."/>
            <person name="Berthelot C."/>
            <person name="Parey E."/>
            <person name="Roest Crollius H."/>
            <person name="Montfort J."/>
            <person name="Robinson-Rechavi M."/>
            <person name="Bucao C."/>
            <person name="Bouchez O."/>
            <person name="Gislard M."/>
            <person name="Lluch J."/>
            <person name="Milhes M."/>
            <person name="Lampietro C."/>
            <person name="Lopez Roques C."/>
            <person name="Donnadieu C."/>
            <person name="Braasch I."/>
            <person name="Desvignes T."/>
            <person name="Postlethwait J."/>
            <person name="Bobe J."/>
            <person name="Guiguen Y."/>
            <person name="Dirks R."/>
        </authorList>
    </citation>
    <scope>NUCLEOTIDE SEQUENCE</scope>
    <source>
        <strain evidence="1">Tag_6206</strain>
        <tissue evidence="1">Liver</tissue>
    </source>
</reference>
<proteinExistence type="predicted"/>
<evidence type="ECO:0000313" key="2">
    <source>
        <dbReference type="Proteomes" id="UP001044222"/>
    </source>
</evidence>
<dbReference type="AlphaFoldDB" id="A0A9D3M9L7"/>
<protein>
    <submittedName>
        <fullName evidence="1">Uncharacterized protein</fullName>
    </submittedName>
</protein>
<name>A0A9D3M9L7_ANGAN</name>
<keyword evidence="2" id="KW-1185">Reference proteome</keyword>
<sequence length="83" mass="9099">MANSTKIHRRLLSFPARFWTRQGDTGRLVDRPFTLLRSEARDVSSSGAVPREEGWGDIFEVKNALRTGGGTRAGGVIKRSSGP</sequence>
<dbReference type="Proteomes" id="UP001044222">
    <property type="component" value="Chromosome 7"/>
</dbReference>
<accession>A0A9D3M9L7</accession>
<evidence type="ECO:0000313" key="1">
    <source>
        <dbReference type="EMBL" id="KAG5844955.1"/>
    </source>
</evidence>
<dbReference type="EMBL" id="JAFIRN010000007">
    <property type="protein sequence ID" value="KAG5844955.1"/>
    <property type="molecule type" value="Genomic_DNA"/>
</dbReference>
<gene>
    <name evidence="1" type="ORF">ANANG_G00133640</name>
</gene>
<organism evidence="1 2">
    <name type="scientific">Anguilla anguilla</name>
    <name type="common">European freshwater eel</name>
    <name type="synonym">Muraena anguilla</name>
    <dbReference type="NCBI Taxonomy" id="7936"/>
    <lineage>
        <taxon>Eukaryota</taxon>
        <taxon>Metazoa</taxon>
        <taxon>Chordata</taxon>
        <taxon>Craniata</taxon>
        <taxon>Vertebrata</taxon>
        <taxon>Euteleostomi</taxon>
        <taxon>Actinopterygii</taxon>
        <taxon>Neopterygii</taxon>
        <taxon>Teleostei</taxon>
        <taxon>Anguilliformes</taxon>
        <taxon>Anguillidae</taxon>
        <taxon>Anguilla</taxon>
    </lineage>
</organism>